<feature type="compositionally biased region" description="Pro residues" evidence="1">
    <location>
        <begin position="153"/>
        <end position="163"/>
    </location>
</feature>
<feature type="region of interest" description="Disordered" evidence="1">
    <location>
        <begin position="1"/>
        <end position="79"/>
    </location>
</feature>
<feature type="compositionally biased region" description="Polar residues" evidence="1">
    <location>
        <begin position="1"/>
        <end position="18"/>
    </location>
</feature>
<evidence type="ECO:0000313" key="2">
    <source>
        <dbReference type="EMBL" id="ROL52784.1"/>
    </source>
</evidence>
<dbReference type="Proteomes" id="UP000281406">
    <property type="component" value="Unassembled WGS sequence"/>
</dbReference>
<reference evidence="2 3" key="1">
    <citation type="submission" date="2018-10" db="EMBL/GenBank/DDBJ databases">
        <title>Genome assembly for a Yunnan-Guizhou Plateau 3E fish, Anabarilius grahami (Regan), and its evolutionary and genetic applications.</title>
        <authorList>
            <person name="Jiang W."/>
        </authorList>
    </citation>
    <scope>NUCLEOTIDE SEQUENCE [LARGE SCALE GENOMIC DNA]</scope>
    <source>
        <strain evidence="2">AG-KIZ</strain>
        <tissue evidence="2">Muscle</tissue>
    </source>
</reference>
<keyword evidence="3" id="KW-1185">Reference proteome</keyword>
<dbReference type="EMBL" id="RJVU01014608">
    <property type="protein sequence ID" value="ROL52784.1"/>
    <property type="molecule type" value="Genomic_DNA"/>
</dbReference>
<sequence>MHQLLASQHGNPHPSCTLQPVELPGERSGPPQRCVPSVSFGAPQDDSMSIAASEGEPETSGDDESAQLPPSGVTSVPDTDPEMMAMLARAANRVGLAWNPPPCSEPSRLDDWYLGVARAGSQPPTPVPFFPEVHEELTGSWTAPFTASHPAATPAPAPQQQPPPKRRRGAGRGRGAQPVQAPAKKGGKAKSKRP</sequence>
<evidence type="ECO:0000256" key="1">
    <source>
        <dbReference type="SAM" id="MobiDB-lite"/>
    </source>
</evidence>
<feature type="region of interest" description="Disordered" evidence="1">
    <location>
        <begin position="140"/>
        <end position="194"/>
    </location>
</feature>
<proteinExistence type="predicted"/>
<feature type="compositionally biased region" description="Acidic residues" evidence="1">
    <location>
        <begin position="55"/>
        <end position="65"/>
    </location>
</feature>
<dbReference type="OrthoDB" id="10562272at2759"/>
<feature type="compositionally biased region" description="Basic residues" evidence="1">
    <location>
        <begin position="185"/>
        <end position="194"/>
    </location>
</feature>
<comment type="caution">
    <text evidence="2">The sequence shown here is derived from an EMBL/GenBank/DDBJ whole genome shotgun (WGS) entry which is preliminary data.</text>
</comment>
<protein>
    <submittedName>
        <fullName evidence="2">Uncharacterized protein</fullName>
    </submittedName>
</protein>
<feature type="compositionally biased region" description="Low complexity" evidence="1">
    <location>
        <begin position="175"/>
        <end position="184"/>
    </location>
</feature>
<evidence type="ECO:0000313" key="3">
    <source>
        <dbReference type="Proteomes" id="UP000281406"/>
    </source>
</evidence>
<accession>A0A3N0Z3M7</accession>
<gene>
    <name evidence="2" type="ORF">DPX16_23695</name>
</gene>
<organism evidence="2 3">
    <name type="scientific">Anabarilius grahami</name>
    <name type="common">Kanglang fish</name>
    <name type="synonym">Barilius grahami</name>
    <dbReference type="NCBI Taxonomy" id="495550"/>
    <lineage>
        <taxon>Eukaryota</taxon>
        <taxon>Metazoa</taxon>
        <taxon>Chordata</taxon>
        <taxon>Craniata</taxon>
        <taxon>Vertebrata</taxon>
        <taxon>Euteleostomi</taxon>
        <taxon>Actinopterygii</taxon>
        <taxon>Neopterygii</taxon>
        <taxon>Teleostei</taxon>
        <taxon>Ostariophysi</taxon>
        <taxon>Cypriniformes</taxon>
        <taxon>Xenocyprididae</taxon>
        <taxon>Xenocypridinae</taxon>
        <taxon>Xenocypridinae incertae sedis</taxon>
        <taxon>Anabarilius</taxon>
    </lineage>
</organism>
<name>A0A3N0Z3M7_ANAGA</name>
<dbReference type="AlphaFoldDB" id="A0A3N0Z3M7"/>